<keyword evidence="4" id="KW-1185">Reference proteome</keyword>
<organism evidence="3 4">
    <name type="scientific">Congregibacter litoralis KT71</name>
    <dbReference type="NCBI Taxonomy" id="314285"/>
    <lineage>
        <taxon>Bacteria</taxon>
        <taxon>Pseudomonadati</taxon>
        <taxon>Pseudomonadota</taxon>
        <taxon>Gammaproteobacteria</taxon>
        <taxon>Cellvibrionales</taxon>
        <taxon>Halieaceae</taxon>
        <taxon>Congregibacter</taxon>
    </lineage>
</organism>
<evidence type="ECO:0000256" key="1">
    <source>
        <dbReference type="SAM" id="SignalP"/>
    </source>
</evidence>
<dbReference type="InterPro" id="IPR005135">
    <property type="entry name" value="Endo/exonuclease/phosphatase"/>
</dbReference>
<dbReference type="GO" id="GO:0003824">
    <property type="term" value="F:catalytic activity"/>
    <property type="evidence" value="ECO:0007669"/>
    <property type="project" value="InterPro"/>
</dbReference>
<dbReference type="PANTHER" id="PTHR42834">
    <property type="entry name" value="ENDONUCLEASE/EXONUCLEASE/PHOSPHATASE FAMILY PROTEIN (AFU_ORTHOLOGUE AFUA_3G09210)"/>
    <property type="match status" value="1"/>
</dbReference>
<dbReference type="CDD" id="cd04486">
    <property type="entry name" value="YhcR_OBF_like"/>
    <property type="match status" value="1"/>
</dbReference>
<protein>
    <submittedName>
        <fullName evidence="3">Putative extracellular nuclease</fullName>
    </submittedName>
</protein>
<feature type="chain" id="PRO_5002665572" evidence="1">
    <location>
        <begin position="20"/>
        <end position="1016"/>
    </location>
</feature>
<accession>A4A8Z3</accession>
<evidence type="ECO:0000313" key="4">
    <source>
        <dbReference type="Proteomes" id="UP000019205"/>
    </source>
</evidence>
<keyword evidence="1" id="KW-0732">Signal</keyword>
<reference evidence="3 4" key="1">
    <citation type="journal article" date="2007" name="Proc. Natl. Acad. Sci. U.S.A.">
        <title>Characterization of a marine gammaproteobacterium capable of aerobic anoxygenic photosynthesis.</title>
        <authorList>
            <person name="Fuchs B.M."/>
            <person name="Spring S."/>
            <person name="Teeling H."/>
            <person name="Quast C."/>
            <person name="Wulf J."/>
            <person name="Schattenhofer M."/>
            <person name="Yan S."/>
            <person name="Ferriera S."/>
            <person name="Johnson J."/>
            <person name="Glockner F.O."/>
            <person name="Amann R."/>
        </authorList>
    </citation>
    <scope>NUCLEOTIDE SEQUENCE [LARGE SCALE GENOMIC DNA]</scope>
    <source>
        <strain evidence="3">KT71</strain>
    </source>
</reference>
<feature type="signal peptide" evidence="1">
    <location>
        <begin position="1"/>
        <end position="19"/>
    </location>
</feature>
<dbReference type="NCBIfam" id="NF033681">
    <property type="entry name" value="ExeM_NucH_DNase"/>
    <property type="match status" value="1"/>
</dbReference>
<proteinExistence type="predicted"/>
<dbReference type="STRING" id="314285.KT71_04480"/>
<dbReference type="eggNOG" id="COG2374">
    <property type="taxonomic scope" value="Bacteria"/>
</dbReference>
<dbReference type="EMBL" id="AAOA02000002">
    <property type="protein sequence ID" value="EAQ97535.2"/>
    <property type="molecule type" value="Genomic_DNA"/>
</dbReference>
<dbReference type="AlphaFoldDB" id="A4A8Z3"/>
<dbReference type="InterPro" id="IPR047971">
    <property type="entry name" value="ExeM-like"/>
</dbReference>
<comment type="caution">
    <text evidence="3">The sequence shown here is derived from an EMBL/GenBank/DDBJ whole genome shotgun (WGS) entry which is preliminary data.</text>
</comment>
<reference evidence="3 4" key="2">
    <citation type="journal article" date="2009" name="PLoS ONE">
        <title>The photosynthetic apparatus and its regulation in the aerobic gammaproteobacterium Congregibacter litoralis gen. nov., sp. nov.</title>
        <authorList>
            <person name="Spring S."/>
            <person name="Lunsdorf H."/>
            <person name="Fuchs B.M."/>
            <person name="Tindall B.J."/>
        </authorList>
    </citation>
    <scope>NUCLEOTIDE SEQUENCE [LARGE SCALE GENOMIC DNA]</scope>
    <source>
        <strain evidence="3">KT71</strain>
    </source>
</reference>
<dbReference type="Gene3D" id="3.60.10.10">
    <property type="entry name" value="Endonuclease/exonuclease/phosphatase"/>
    <property type="match status" value="1"/>
</dbReference>
<gene>
    <name evidence="3" type="ORF">KT71_04480</name>
</gene>
<dbReference type="HOGENOM" id="CLU_006338_0_0_6"/>
<evidence type="ECO:0000259" key="2">
    <source>
        <dbReference type="Pfam" id="PF03372"/>
    </source>
</evidence>
<dbReference type="InterPro" id="IPR036691">
    <property type="entry name" value="Endo/exonu/phosph_ase_sf"/>
</dbReference>
<feature type="domain" description="Endonuclease/exonuclease/phosphatase" evidence="2">
    <location>
        <begin position="656"/>
        <end position="954"/>
    </location>
</feature>
<dbReference type="PANTHER" id="PTHR42834:SF1">
    <property type="entry name" value="ENDONUCLEASE_EXONUCLEASE_PHOSPHATASE FAMILY PROTEIN (AFU_ORTHOLOGUE AFUA_3G09210)"/>
    <property type="match status" value="1"/>
</dbReference>
<dbReference type="SUPFAM" id="SSF56219">
    <property type="entry name" value="DNase I-like"/>
    <property type="match status" value="1"/>
</dbReference>
<dbReference type="RefSeq" id="WP_023659779.1">
    <property type="nucleotide sequence ID" value="NZ_CM002299.1"/>
</dbReference>
<dbReference type="Pfam" id="PF03372">
    <property type="entry name" value="Exo_endo_phos"/>
    <property type="match status" value="1"/>
</dbReference>
<name>A4A8Z3_9GAMM</name>
<evidence type="ECO:0000313" key="3">
    <source>
        <dbReference type="EMBL" id="EAQ97535.2"/>
    </source>
</evidence>
<sequence length="1016" mass="105569">MKKLVLTLAVSALAINANAQLLITGVIDGPRSGGVPKAVELYATEDIADLSIYGIESANNGADAQGPELTTLTGSVLAGGFIYAASESDGFTEFFGFAPDFTGGALSINGDDAIILYKSGSKIDEFGVVGEDGTGKDWEYTDGWAYRTNNPACAGPFDLGAWQFRGTNALDGATTNGAATTAFPLATFASTIECDDQDVVVTINEIHYDNNGGDAGEAVEIAATAGADLSGWSVVLYNGNGGASYGAVPPLATAFEGSSADRDFYVLRISGIQNGSPDGLALVDAGGNTVEFLSYEGSFTAEGGPADGLPSTDIGVSEDSGTAIGQSLQRCGETDWRAPQLSTFGTENTCPDVPPEPIDVRISEIQGVTDSSPLNGQFVRITAVVTADLEEPGEIGGFFVQEEAADEDGDPATSEGIFVFCGGVTCNVAVGDTVTVQGKVGSFSGQTQIDNDDGNLSVVVTDAPAGLGAPVAASLNYPLAPDFDLESVEDMLVTVASDMRVTEYFNFDRFGDLVLWTDGTGAERPYQASQIMDPSVVNRDDVDEEFARQSLVVDDSRGGQNVGKLFPVNDLGEPVFGDASYVPSASLDGYAGFRGGDLVTGIEGVMGEAFGSYRLYVSDPSAGTAIDGDAFDVQIVNTNQRQTAPEAVGGSLKVASFNVLNYFTTLDLGQDTCGPSKNLECRGADSADELARQQEKIVAALADLDADIVGLIEIENTDGVSAEATLASALSAVSGRSYAAVQTGTVGTDAIKVAFIYDTATVQLVGGFAVLEEGFLDPLGIGRDLNRAALAQTFREAAGNGIVTVAVNHFKSKGSGCGDGDDDPVQGSCNATRTAAAGALAAWLDSDPTGSGDDDMLILGDLNSYAKEDPITLLVNAGYTDLAAYFLGDSAYGYVFSGRWGTLDYAMANPALLAQVAGVTEWHINADEPDAIDYDTRFNPQAWFAGDAFRSSDHDPVLVGLNLLGSPEVRDDCKKGGWKTFVTAEGESFKNQGSCVSYVASGKDAKGKKKPRDKGK</sequence>
<dbReference type="Proteomes" id="UP000019205">
    <property type="component" value="Chromosome"/>
</dbReference>